<name>A0A087AFA2_9BIFI</name>
<gene>
    <name evidence="2" type="ORF">BCHO_0871</name>
</gene>
<evidence type="ECO:0000256" key="1">
    <source>
        <dbReference type="SAM" id="Phobius"/>
    </source>
</evidence>
<accession>A0A087AFA2</accession>
<dbReference type="RefSeq" id="WP_034256246.1">
    <property type="nucleotide sequence ID" value="NZ_JGYU01000005.1"/>
</dbReference>
<evidence type="ECO:0000313" key="2">
    <source>
        <dbReference type="EMBL" id="KFI57452.1"/>
    </source>
</evidence>
<organism evidence="2 3">
    <name type="scientific">Bifidobacterium choerinum</name>
    <dbReference type="NCBI Taxonomy" id="35760"/>
    <lineage>
        <taxon>Bacteria</taxon>
        <taxon>Bacillati</taxon>
        <taxon>Actinomycetota</taxon>
        <taxon>Actinomycetes</taxon>
        <taxon>Bifidobacteriales</taxon>
        <taxon>Bifidobacteriaceae</taxon>
        <taxon>Bifidobacterium</taxon>
    </lineage>
</organism>
<reference evidence="2 3" key="1">
    <citation type="submission" date="2014-03" db="EMBL/GenBank/DDBJ databases">
        <title>Genomics of Bifidobacteria.</title>
        <authorList>
            <person name="Ventura M."/>
            <person name="Milani C."/>
            <person name="Lugli G.A."/>
        </authorList>
    </citation>
    <scope>NUCLEOTIDE SEQUENCE [LARGE SCALE GENOMIC DNA]</scope>
    <source>
        <strain evidence="2 3">LMG 10510</strain>
    </source>
</reference>
<keyword evidence="1" id="KW-1133">Transmembrane helix</keyword>
<comment type="caution">
    <text evidence="2">The sequence shown here is derived from an EMBL/GenBank/DDBJ whole genome shotgun (WGS) entry which is preliminary data.</text>
</comment>
<protein>
    <submittedName>
        <fullName evidence="2">Uncharacterized protein</fullName>
    </submittedName>
</protein>
<sequence>MSRATLKQWWKYNKINTLLMVAWIALIVFYFAASHSFGLGDAIMMLIGGICIGVVLCNMTCTWLWQRTAYDFSDRLDEAASGEITVNIPRDIEFKDSTWRMARMSYAGIHAGHHNWKTWDQLTKEQQWALMAHVHAGSLMTLELAKRCNEPEEEA</sequence>
<dbReference type="STRING" id="35760.BCHO_0871"/>
<keyword evidence="1" id="KW-0812">Transmembrane</keyword>
<dbReference type="EMBL" id="JGYU01000005">
    <property type="protein sequence ID" value="KFI57452.1"/>
    <property type="molecule type" value="Genomic_DNA"/>
</dbReference>
<dbReference type="AlphaFoldDB" id="A0A087AFA2"/>
<feature type="transmembrane region" description="Helical" evidence="1">
    <location>
        <begin position="43"/>
        <end position="65"/>
    </location>
</feature>
<dbReference type="OrthoDB" id="9955695at2"/>
<keyword evidence="1" id="KW-0472">Membrane</keyword>
<proteinExistence type="predicted"/>
<evidence type="ECO:0000313" key="3">
    <source>
        <dbReference type="Proteomes" id="UP000028995"/>
    </source>
</evidence>
<dbReference type="Proteomes" id="UP000028995">
    <property type="component" value="Unassembled WGS sequence"/>
</dbReference>
<feature type="transmembrane region" description="Helical" evidence="1">
    <location>
        <begin position="12"/>
        <end position="31"/>
    </location>
</feature>
<keyword evidence="3" id="KW-1185">Reference proteome</keyword>